<evidence type="ECO:0000313" key="1">
    <source>
        <dbReference type="EMBL" id="MFC0533320.1"/>
    </source>
</evidence>
<accession>A0ABV6MF11</accession>
<reference evidence="1 2" key="1">
    <citation type="submission" date="2024-09" db="EMBL/GenBank/DDBJ databases">
        <authorList>
            <person name="Sun Q."/>
            <person name="Mori K."/>
        </authorList>
    </citation>
    <scope>NUCLEOTIDE SEQUENCE [LARGE SCALE GENOMIC DNA]</scope>
    <source>
        <strain evidence="1 2">TBRC 3947</strain>
    </source>
</reference>
<name>A0ABV6MF11_9ACTN</name>
<proteinExistence type="predicted"/>
<organism evidence="1 2">
    <name type="scientific">Phytohabitans kaempferiae</name>
    <dbReference type="NCBI Taxonomy" id="1620943"/>
    <lineage>
        <taxon>Bacteria</taxon>
        <taxon>Bacillati</taxon>
        <taxon>Actinomycetota</taxon>
        <taxon>Actinomycetes</taxon>
        <taxon>Micromonosporales</taxon>
        <taxon>Micromonosporaceae</taxon>
    </lineage>
</organism>
<comment type="caution">
    <text evidence="1">The sequence shown here is derived from an EMBL/GenBank/DDBJ whole genome shotgun (WGS) entry which is preliminary data.</text>
</comment>
<protein>
    <submittedName>
        <fullName evidence="1">Uncharacterized protein</fullName>
    </submittedName>
</protein>
<gene>
    <name evidence="1" type="ORF">ACFFIA_37510</name>
</gene>
<dbReference type="RefSeq" id="WP_377260766.1">
    <property type="nucleotide sequence ID" value="NZ_JBHLUH010000081.1"/>
</dbReference>
<keyword evidence="2" id="KW-1185">Reference proteome</keyword>
<dbReference type="Proteomes" id="UP001589867">
    <property type="component" value="Unassembled WGS sequence"/>
</dbReference>
<evidence type="ECO:0000313" key="2">
    <source>
        <dbReference type="Proteomes" id="UP001589867"/>
    </source>
</evidence>
<dbReference type="EMBL" id="JBHLUH010000081">
    <property type="protein sequence ID" value="MFC0533320.1"/>
    <property type="molecule type" value="Genomic_DNA"/>
</dbReference>
<sequence length="110" mass="11899">MQLRFLGKQTQGGGSPTLFATDRDTYVVQGWKVPDDATSIEIPAGLLRHLEHGTRLGVPLHDTGRDSYILSGAAVTDPEALSQMDIPGHESCVEVGKEREGDRHEALPHG</sequence>